<dbReference type="InterPro" id="IPR019734">
    <property type="entry name" value="TPR_rpt"/>
</dbReference>
<keyword evidence="8 11" id="KW-0505">Motor protein</keyword>
<feature type="region of interest" description="Disordered" evidence="12">
    <location>
        <begin position="337"/>
        <end position="399"/>
    </location>
</feature>
<evidence type="ECO:0000256" key="5">
    <source>
        <dbReference type="ARBA" id="ARBA00022737"/>
    </source>
</evidence>
<dbReference type="AlphaFoldDB" id="A0A8S3ZY07"/>
<dbReference type="Pfam" id="PF13374">
    <property type="entry name" value="TPR_10"/>
    <property type="match status" value="2"/>
</dbReference>
<evidence type="ECO:0000256" key="7">
    <source>
        <dbReference type="ARBA" id="ARBA00023054"/>
    </source>
</evidence>
<organism evidence="13 14">
    <name type="scientific">Candidula unifasciata</name>
    <dbReference type="NCBI Taxonomy" id="100452"/>
    <lineage>
        <taxon>Eukaryota</taxon>
        <taxon>Metazoa</taxon>
        <taxon>Spiralia</taxon>
        <taxon>Lophotrochozoa</taxon>
        <taxon>Mollusca</taxon>
        <taxon>Gastropoda</taxon>
        <taxon>Heterobranchia</taxon>
        <taxon>Euthyneura</taxon>
        <taxon>Panpulmonata</taxon>
        <taxon>Eupulmonata</taxon>
        <taxon>Stylommatophora</taxon>
        <taxon>Helicina</taxon>
        <taxon>Helicoidea</taxon>
        <taxon>Geomitridae</taxon>
        <taxon>Candidula</taxon>
    </lineage>
</organism>
<keyword evidence="9 11" id="KW-0206">Cytoskeleton</keyword>
<dbReference type="Gene3D" id="1.25.40.10">
    <property type="entry name" value="Tetratricopeptide repeat domain"/>
    <property type="match status" value="1"/>
</dbReference>
<dbReference type="FunFam" id="1.25.40.10:FF:000003">
    <property type="entry name" value="kinesin light chain isoform X1"/>
    <property type="match status" value="1"/>
</dbReference>
<comment type="function">
    <text evidence="11">Kinesin is a microtubule-associated force-producing protein that play a role in organelle transport.</text>
</comment>
<dbReference type="GO" id="GO:0005737">
    <property type="term" value="C:cytoplasm"/>
    <property type="evidence" value="ECO:0007669"/>
    <property type="project" value="TreeGrafter"/>
</dbReference>
<dbReference type="InterPro" id="IPR002151">
    <property type="entry name" value="Kinesin_light"/>
</dbReference>
<keyword evidence="5" id="KW-0677">Repeat</keyword>
<keyword evidence="7" id="KW-0175">Coiled coil</keyword>
<dbReference type="PANTHER" id="PTHR45783:SF3">
    <property type="entry name" value="KINESIN LIGHT CHAIN"/>
    <property type="match status" value="1"/>
</dbReference>
<proteinExistence type="inferred from homology"/>
<feature type="region of interest" description="Disordered" evidence="12">
    <location>
        <begin position="304"/>
        <end position="324"/>
    </location>
</feature>
<evidence type="ECO:0000313" key="13">
    <source>
        <dbReference type="EMBL" id="CAG5133744.1"/>
    </source>
</evidence>
<evidence type="ECO:0000256" key="3">
    <source>
        <dbReference type="ARBA" id="ARBA00022490"/>
    </source>
</evidence>
<accession>A0A8S3ZY07</accession>
<evidence type="ECO:0000256" key="9">
    <source>
        <dbReference type="ARBA" id="ARBA00023212"/>
    </source>
</evidence>
<feature type="repeat" description="TPR" evidence="10">
    <location>
        <begin position="57"/>
        <end position="90"/>
    </location>
</feature>
<sequence>MAHAASGGYEIPARLRTLHNLVIQYASQGRYEVAVPLCKQALEDLEKTSGHDHPDVATMLNILALVYRDQGKYKEAANLLNDALNIREKTLGPDHPAVAATLNNLAVLYGKRGKYKEAEPLCKRALEIREKVLGRDHPDVAKQLNNLALLCQNQGKYEEVEKYYLRALEIYKRKLGPDDPNVIKTQNNLASAYLKQGKYKQAEILYKEVLTRAHEKEFGKVEGENKPIWMRAEEREENKGKSKDGGAPMPEYGGWHKNAKVDSSTVTTTLKNLGALYRRQGKYEAAETLEECAMKSKKNDLIVGGKDSTEVSSSGLPPVSNHGRMIPMGMYPDISDDVNSGASWSGDGSGRMQRSGSFTKLRASLKRSSAKLVQRLTGKGTEGDAGGSPNWNAKDNYSSDSMKRASSLSVLNIISSSDDKLQENRRSVANISSGDLSVRGRTFSTQHVSGGLT</sequence>
<evidence type="ECO:0000256" key="12">
    <source>
        <dbReference type="SAM" id="MobiDB-lite"/>
    </source>
</evidence>
<evidence type="ECO:0000256" key="6">
    <source>
        <dbReference type="ARBA" id="ARBA00022803"/>
    </source>
</evidence>
<keyword evidence="3 11" id="KW-0963">Cytoplasm</keyword>
<name>A0A8S3ZY07_9EUPU</name>
<evidence type="ECO:0000256" key="11">
    <source>
        <dbReference type="RuleBase" id="RU367020"/>
    </source>
</evidence>
<comment type="similarity">
    <text evidence="2 11">Belongs to the kinesin light chain family.</text>
</comment>
<comment type="subunit">
    <text evidence="11">Oligomeric complex composed of two heavy chains and two light chains.</text>
</comment>
<evidence type="ECO:0000256" key="1">
    <source>
        <dbReference type="ARBA" id="ARBA00004245"/>
    </source>
</evidence>
<keyword evidence="14" id="KW-1185">Reference proteome</keyword>
<dbReference type="InterPro" id="IPR015792">
    <property type="entry name" value="Kinesin_light_repeat"/>
</dbReference>
<dbReference type="PANTHER" id="PTHR45783">
    <property type="entry name" value="KINESIN LIGHT CHAIN"/>
    <property type="match status" value="1"/>
</dbReference>
<feature type="compositionally biased region" description="Polar residues" evidence="12">
    <location>
        <begin position="389"/>
        <end position="399"/>
    </location>
</feature>
<dbReference type="GO" id="GO:0007018">
    <property type="term" value="P:microtubule-based movement"/>
    <property type="evidence" value="ECO:0007669"/>
    <property type="project" value="TreeGrafter"/>
</dbReference>
<dbReference type="Proteomes" id="UP000678393">
    <property type="component" value="Unassembled WGS sequence"/>
</dbReference>
<dbReference type="EMBL" id="CAJHNH020006445">
    <property type="protein sequence ID" value="CAG5133744.1"/>
    <property type="molecule type" value="Genomic_DNA"/>
</dbReference>
<keyword evidence="4 11" id="KW-0493">Microtubule</keyword>
<evidence type="ECO:0000313" key="14">
    <source>
        <dbReference type="Proteomes" id="UP000678393"/>
    </source>
</evidence>
<dbReference type="PROSITE" id="PS50005">
    <property type="entry name" value="TPR"/>
    <property type="match status" value="2"/>
</dbReference>
<dbReference type="GO" id="GO:0005871">
    <property type="term" value="C:kinesin complex"/>
    <property type="evidence" value="ECO:0007669"/>
    <property type="project" value="UniProtKB-UniRule"/>
</dbReference>
<dbReference type="SMART" id="SM00028">
    <property type="entry name" value="TPR"/>
    <property type="match status" value="5"/>
</dbReference>
<evidence type="ECO:0000256" key="4">
    <source>
        <dbReference type="ARBA" id="ARBA00022701"/>
    </source>
</evidence>
<dbReference type="PROSITE" id="PS01160">
    <property type="entry name" value="KINESIN_LIGHT"/>
    <property type="match status" value="1"/>
</dbReference>
<comment type="caution">
    <text evidence="13">The sequence shown here is derived from an EMBL/GenBank/DDBJ whole genome shotgun (WGS) entry which is preliminary data.</text>
</comment>
<dbReference type="GO" id="GO:0005874">
    <property type="term" value="C:microtubule"/>
    <property type="evidence" value="ECO:0007669"/>
    <property type="project" value="UniProtKB-UniRule"/>
</dbReference>
<evidence type="ECO:0000256" key="10">
    <source>
        <dbReference type="PROSITE-ProRule" id="PRU00339"/>
    </source>
</evidence>
<evidence type="ECO:0000256" key="2">
    <source>
        <dbReference type="ARBA" id="ARBA00009622"/>
    </source>
</evidence>
<feature type="repeat" description="TPR" evidence="10">
    <location>
        <begin position="99"/>
        <end position="132"/>
    </location>
</feature>
<gene>
    <name evidence="13" type="ORF">CUNI_LOCUS19302</name>
</gene>
<dbReference type="Pfam" id="PF13424">
    <property type="entry name" value="TPR_12"/>
    <property type="match status" value="2"/>
</dbReference>
<keyword evidence="6 10" id="KW-0802">TPR repeat</keyword>
<dbReference type="PRINTS" id="PR00381">
    <property type="entry name" value="KINESINLIGHT"/>
</dbReference>
<evidence type="ECO:0000256" key="8">
    <source>
        <dbReference type="ARBA" id="ARBA00023175"/>
    </source>
</evidence>
<dbReference type="GO" id="GO:0019894">
    <property type="term" value="F:kinesin binding"/>
    <property type="evidence" value="ECO:0007669"/>
    <property type="project" value="TreeGrafter"/>
</dbReference>
<dbReference type="InterPro" id="IPR011990">
    <property type="entry name" value="TPR-like_helical_dom_sf"/>
</dbReference>
<comment type="subcellular location">
    <subcellularLocation>
        <location evidence="1 11">Cytoplasm</location>
        <location evidence="1 11">Cytoskeleton</location>
    </subcellularLocation>
</comment>
<reference evidence="13" key="1">
    <citation type="submission" date="2021-04" db="EMBL/GenBank/DDBJ databases">
        <authorList>
            <consortium name="Molecular Ecology Group"/>
        </authorList>
    </citation>
    <scope>NUCLEOTIDE SEQUENCE</scope>
</reference>
<dbReference type="SUPFAM" id="SSF48452">
    <property type="entry name" value="TPR-like"/>
    <property type="match status" value="1"/>
</dbReference>
<dbReference type="OrthoDB" id="413723at2759"/>
<protein>
    <recommendedName>
        <fullName evidence="11">Kinesin light chain</fullName>
    </recommendedName>
</protein>